<dbReference type="PANTHER" id="PTHR30532:SF24">
    <property type="entry name" value="FERRIC ENTEROBACTIN-BINDING PERIPLASMIC PROTEIN FEPB"/>
    <property type="match status" value="1"/>
</dbReference>
<protein>
    <recommendedName>
        <fullName evidence="6">Fe/B12 periplasmic-binding domain-containing protein</fullName>
    </recommendedName>
</protein>
<dbReference type="InterPro" id="IPR051313">
    <property type="entry name" value="Bact_iron-sidero_bind"/>
</dbReference>
<dbReference type="InterPro" id="IPR002491">
    <property type="entry name" value="ABC_transptr_periplasmic_BD"/>
</dbReference>
<dbReference type="PROSITE" id="PS50983">
    <property type="entry name" value="FE_B12_PBP"/>
    <property type="match status" value="1"/>
</dbReference>
<accession>A0A1Q5Q2C2</accession>
<dbReference type="RefSeq" id="WP_073716572.1">
    <property type="nucleotide sequence ID" value="NZ_MQVR01000032.1"/>
</dbReference>
<evidence type="ECO:0000256" key="1">
    <source>
        <dbReference type="ARBA" id="ARBA00004196"/>
    </source>
</evidence>
<feature type="domain" description="Fe/B12 periplasmic-binding" evidence="6">
    <location>
        <begin position="55"/>
        <end position="321"/>
    </location>
</feature>
<proteinExistence type="inferred from homology"/>
<organism evidence="7 8">
    <name type="scientific">Bowdeniella nasicola</name>
    <dbReference type="NCBI Taxonomy" id="208480"/>
    <lineage>
        <taxon>Bacteria</taxon>
        <taxon>Bacillati</taxon>
        <taxon>Actinomycetota</taxon>
        <taxon>Actinomycetes</taxon>
        <taxon>Actinomycetales</taxon>
        <taxon>Actinomycetaceae</taxon>
        <taxon>Bowdeniella</taxon>
    </lineage>
</organism>
<comment type="subcellular location">
    <subcellularLocation>
        <location evidence="1">Cell envelope</location>
    </subcellularLocation>
</comment>
<dbReference type="GO" id="GO:0030288">
    <property type="term" value="C:outer membrane-bounded periplasmic space"/>
    <property type="evidence" value="ECO:0007669"/>
    <property type="project" value="TreeGrafter"/>
</dbReference>
<dbReference type="Proteomes" id="UP000185628">
    <property type="component" value="Unassembled WGS sequence"/>
</dbReference>
<dbReference type="OrthoDB" id="1846031at2"/>
<dbReference type="PROSITE" id="PS51257">
    <property type="entry name" value="PROKAR_LIPOPROTEIN"/>
    <property type="match status" value="1"/>
</dbReference>
<keyword evidence="3" id="KW-0813">Transport</keyword>
<sequence length="324" mass="34472">MKPIVGKIAAAVCAASLLLAGCSKAQGADKPDSSEKEQVSITHAWGTDTYPANPKKIVALGTAVDNLLALGITPDAVIEAPLDKNAPWRSKELASVKRIEVTDFATVPTEQVAALEPDVIIGDFWRITEENYQALSKIAPTLGAIGKEGEDLGWKKQITALGTLFNKSAEAEKVITDDQALFQKAKDEMPKLAGKTGLIAQYVKSRGIGVVTDPKEPGNSFLYDLGMKVPESVLSLPGRSGRAIVSAENISVLDADFMAIYAQEGSEADLRATPGFAALRQVASGGTYFGDTTLVQAINDPSSRSRAWALDQLREMLAKVEKAD</sequence>
<dbReference type="GO" id="GO:1901678">
    <property type="term" value="P:iron coordination entity transport"/>
    <property type="evidence" value="ECO:0007669"/>
    <property type="project" value="UniProtKB-ARBA"/>
</dbReference>
<keyword evidence="8" id="KW-1185">Reference proteome</keyword>
<keyword evidence="4 5" id="KW-0732">Signal</keyword>
<comment type="caution">
    <text evidence="7">The sequence shown here is derived from an EMBL/GenBank/DDBJ whole genome shotgun (WGS) entry which is preliminary data.</text>
</comment>
<name>A0A1Q5Q2C2_9ACTO</name>
<gene>
    <name evidence="7" type="ORF">BSZ39_06540</name>
</gene>
<dbReference type="Gene3D" id="3.40.50.1980">
    <property type="entry name" value="Nitrogenase molybdenum iron protein domain"/>
    <property type="match status" value="2"/>
</dbReference>
<evidence type="ECO:0000256" key="4">
    <source>
        <dbReference type="ARBA" id="ARBA00022729"/>
    </source>
</evidence>
<feature type="chain" id="PRO_5038376610" description="Fe/B12 periplasmic-binding domain-containing protein" evidence="5">
    <location>
        <begin position="26"/>
        <end position="324"/>
    </location>
</feature>
<evidence type="ECO:0000313" key="8">
    <source>
        <dbReference type="Proteomes" id="UP000185628"/>
    </source>
</evidence>
<evidence type="ECO:0000313" key="7">
    <source>
        <dbReference type="EMBL" id="OKL53957.1"/>
    </source>
</evidence>
<evidence type="ECO:0000256" key="3">
    <source>
        <dbReference type="ARBA" id="ARBA00022448"/>
    </source>
</evidence>
<dbReference type="Pfam" id="PF01497">
    <property type="entry name" value="Peripla_BP_2"/>
    <property type="match status" value="1"/>
</dbReference>
<reference evidence="8" key="1">
    <citation type="submission" date="2016-12" db="EMBL/GenBank/DDBJ databases">
        <authorList>
            <person name="Meng X."/>
        </authorList>
    </citation>
    <scope>NUCLEOTIDE SEQUENCE [LARGE SCALE GENOMIC DNA]</scope>
    <source>
        <strain evidence="8">DSM 19116</strain>
    </source>
</reference>
<evidence type="ECO:0000256" key="5">
    <source>
        <dbReference type="SAM" id="SignalP"/>
    </source>
</evidence>
<evidence type="ECO:0000259" key="6">
    <source>
        <dbReference type="PROSITE" id="PS50983"/>
    </source>
</evidence>
<feature type="signal peptide" evidence="5">
    <location>
        <begin position="1"/>
        <end position="25"/>
    </location>
</feature>
<comment type="similarity">
    <text evidence="2">Belongs to the bacterial solute-binding protein 8 family.</text>
</comment>
<dbReference type="EMBL" id="MQVR01000032">
    <property type="protein sequence ID" value="OKL53957.1"/>
    <property type="molecule type" value="Genomic_DNA"/>
</dbReference>
<evidence type="ECO:0000256" key="2">
    <source>
        <dbReference type="ARBA" id="ARBA00008814"/>
    </source>
</evidence>
<dbReference type="SUPFAM" id="SSF53807">
    <property type="entry name" value="Helical backbone' metal receptor"/>
    <property type="match status" value="1"/>
</dbReference>
<dbReference type="AlphaFoldDB" id="A0A1Q5Q2C2"/>
<dbReference type="PANTHER" id="PTHR30532">
    <property type="entry name" value="IRON III DICITRATE-BINDING PERIPLASMIC PROTEIN"/>
    <property type="match status" value="1"/>
</dbReference>